<accession>A0AAV9JM49</accession>
<evidence type="ECO:0000256" key="1">
    <source>
        <dbReference type="SAM" id="MobiDB-lite"/>
    </source>
</evidence>
<dbReference type="AlphaFoldDB" id="A0AAV9JM49"/>
<dbReference type="Proteomes" id="UP001324427">
    <property type="component" value="Unassembled WGS sequence"/>
</dbReference>
<evidence type="ECO:0000313" key="3">
    <source>
        <dbReference type="Proteomes" id="UP001324427"/>
    </source>
</evidence>
<comment type="caution">
    <text evidence="2">The sequence shown here is derived from an EMBL/GenBank/DDBJ whole genome shotgun (WGS) entry which is preliminary data.</text>
</comment>
<proteinExistence type="predicted"/>
<reference evidence="2 3" key="1">
    <citation type="submission" date="2021-11" db="EMBL/GenBank/DDBJ databases">
        <title>Black yeast isolated from Biological Soil Crust.</title>
        <authorList>
            <person name="Kurbessoian T."/>
        </authorList>
    </citation>
    <scope>NUCLEOTIDE SEQUENCE [LARGE SCALE GENOMIC DNA]</scope>
    <source>
        <strain evidence="2 3">CCFEE 5522</strain>
    </source>
</reference>
<protein>
    <submittedName>
        <fullName evidence="2">Uncharacterized protein</fullName>
    </submittedName>
</protein>
<name>A0AAV9JM49_9PEZI</name>
<dbReference type="EMBL" id="JAVFHQ010000014">
    <property type="protein sequence ID" value="KAK4546603.1"/>
    <property type="molecule type" value="Genomic_DNA"/>
</dbReference>
<sequence length="591" mass="65465">MEKRELLKKIEEELGADFLRRLVHKSHRPYIRKQARIDDRQTVGDVVENLALKAQRIEPIEWDYALIQACYRFGMKGKDIAEVLVADVGYAMQEAMTESLSALSAQGTAASSDAVPPRQQSDVLCLWYQPRTAHLPNKRVKAGLDVLALAPTTNRRASLLHTADRGSNSVNDWENMLRNGDIRTANINVAYAPSVKSEGSVQPRTSPSTVAADVDAISRPSAGNDSGGTLTVARQGRPLNNGVQKPAVSAPSLSPDRELCPTFVVDTTFKSSDMQQIDDHVTAWSKWAARRDADDQRMSQMDPIDIDESLTTAAGPVVANGVDRVALTLNKPQRTRKRVDGAPSGPCAAKGLQLVGLHDVQHPSDTVQHGFPVRGVFAKYHLPGMPAVPSRAMPRPFSFGHGLDSTEPLQFEPHVPRPTPSRKRSLPAGLREGVSPLCHKRRILVAGADYRALEYGPVLARMLDEKLAADIERGVQRAHTERKWLVEPKQDWRKSIVRDHGGPLSAREYCDLEGRDRWYLNGISQTFHRIVAASTGEPSRCSPDFECDIEKYIRTGRPSAAWREEAWKNELRMLQKAPAPRIKIELPTCSP</sequence>
<gene>
    <name evidence="2" type="ORF">LTR36_001820</name>
</gene>
<keyword evidence="3" id="KW-1185">Reference proteome</keyword>
<evidence type="ECO:0000313" key="2">
    <source>
        <dbReference type="EMBL" id="KAK4546603.1"/>
    </source>
</evidence>
<organism evidence="2 3">
    <name type="scientific">Oleoguttula mirabilis</name>
    <dbReference type="NCBI Taxonomy" id="1507867"/>
    <lineage>
        <taxon>Eukaryota</taxon>
        <taxon>Fungi</taxon>
        <taxon>Dikarya</taxon>
        <taxon>Ascomycota</taxon>
        <taxon>Pezizomycotina</taxon>
        <taxon>Dothideomycetes</taxon>
        <taxon>Dothideomycetidae</taxon>
        <taxon>Mycosphaerellales</taxon>
        <taxon>Teratosphaeriaceae</taxon>
        <taxon>Oleoguttula</taxon>
    </lineage>
</organism>
<feature type="region of interest" description="Disordered" evidence="1">
    <location>
        <begin position="235"/>
        <end position="254"/>
    </location>
</feature>